<comment type="caution">
    <text evidence="4">The sequence shown here is derived from an EMBL/GenBank/DDBJ whole genome shotgun (WGS) entry which is preliminary data.</text>
</comment>
<dbReference type="RefSeq" id="WP_147141458.1">
    <property type="nucleotide sequence ID" value="NZ_BAABIJ010000003.1"/>
</dbReference>
<name>A0A562UYH8_9ACTN</name>
<dbReference type="InterPro" id="IPR050832">
    <property type="entry name" value="Bact_Acetyltransf"/>
</dbReference>
<dbReference type="InterPro" id="IPR016181">
    <property type="entry name" value="Acyl_CoA_acyltransferase"/>
</dbReference>
<keyword evidence="5" id="KW-1185">Reference proteome</keyword>
<dbReference type="Gene3D" id="3.40.630.30">
    <property type="match status" value="1"/>
</dbReference>
<feature type="domain" description="N-acetyltransferase" evidence="3">
    <location>
        <begin position="187"/>
        <end position="339"/>
    </location>
</feature>
<evidence type="ECO:0000256" key="2">
    <source>
        <dbReference type="ARBA" id="ARBA00023315"/>
    </source>
</evidence>
<evidence type="ECO:0000313" key="4">
    <source>
        <dbReference type="EMBL" id="TWJ10657.1"/>
    </source>
</evidence>
<dbReference type="Pfam" id="PF00583">
    <property type="entry name" value="Acetyltransf_1"/>
    <property type="match status" value="1"/>
</dbReference>
<keyword evidence="1 4" id="KW-0808">Transferase</keyword>
<evidence type="ECO:0000259" key="3">
    <source>
        <dbReference type="PROSITE" id="PS51186"/>
    </source>
</evidence>
<organism evidence="4 5">
    <name type="scientific">Stackebrandtia albiflava</name>
    <dbReference type="NCBI Taxonomy" id="406432"/>
    <lineage>
        <taxon>Bacteria</taxon>
        <taxon>Bacillati</taxon>
        <taxon>Actinomycetota</taxon>
        <taxon>Actinomycetes</taxon>
        <taxon>Glycomycetales</taxon>
        <taxon>Glycomycetaceae</taxon>
        <taxon>Stackebrandtia</taxon>
    </lineage>
</organism>
<dbReference type="AlphaFoldDB" id="A0A562UYH8"/>
<dbReference type="SUPFAM" id="SSF55729">
    <property type="entry name" value="Acyl-CoA N-acyltransferases (Nat)"/>
    <property type="match status" value="2"/>
</dbReference>
<evidence type="ECO:0000256" key="1">
    <source>
        <dbReference type="ARBA" id="ARBA00022679"/>
    </source>
</evidence>
<sequence>MEITAFAPGAPDTDRLTTETVGVIVAAADHDGFGAPPCTTLLSFELNETDNPEFHRDTWLARSGDETVGVAWLIRPAKENRHLARLGVVVSPDRRREGIGTALVARCLEAAAADGRRVVTADGAAPEDGDDDGGVAGAFARSLGFLHVHRTLWWRLDLAGVDREEEDRLRAAASDRSADYDLVSWVGRIPDARAAGFAALVSIVNGEVPHGDLEVEDMVVDVARLRADERRRAPSGVAVLYVVAVHRRTGETAAYTTVRLPETTPAHAAVGITLVHPEHRGRRLGLAVKLEAHRLLRERRPAVRWLETGNDDTNRHMIAINETLGFVRDGSVVTYRREW</sequence>
<feature type="domain" description="N-acetyltransferase" evidence="3">
    <location>
        <begin position="12"/>
        <end position="170"/>
    </location>
</feature>
<reference evidence="4 5" key="1">
    <citation type="journal article" date="2013" name="Stand. Genomic Sci.">
        <title>Genomic Encyclopedia of Type Strains, Phase I: The one thousand microbial genomes (KMG-I) project.</title>
        <authorList>
            <person name="Kyrpides N.C."/>
            <person name="Woyke T."/>
            <person name="Eisen J.A."/>
            <person name="Garrity G."/>
            <person name="Lilburn T.G."/>
            <person name="Beck B.J."/>
            <person name="Whitman W.B."/>
            <person name="Hugenholtz P."/>
            <person name="Klenk H.P."/>
        </authorList>
    </citation>
    <scope>NUCLEOTIDE SEQUENCE [LARGE SCALE GENOMIC DNA]</scope>
    <source>
        <strain evidence="4 5">DSM 45044</strain>
    </source>
</reference>
<dbReference type="CDD" id="cd04301">
    <property type="entry name" value="NAT_SF"/>
    <property type="match status" value="1"/>
</dbReference>
<dbReference type="GO" id="GO:0016747">
    <property type="term" value="F:acyltransferase activity, transferring groups other than amino-acyl groups"/>
    <property type="evidence" value="ECO:0007669"/>
    <property type="project" value="InterPro"/>
</dbReference>
<dbReference type="InterPro" id="IPR000182">
    <property type="entry name" value="GNAT_dom"/>
</dbReference>
<gene>
    <name evidence="4" type="ORF">LX16_4077</name>
</gene>
<dbReference type="PROSITE" id="PS51186">
    <property type="entry name" value="GNAT"/>
    <property type="match status" value="2"/>
</dbReference>
<dbReference type="PANTHER" id="PTHR43877">
    <property type="entry name" value="AMINOALKYLPHOSPHONATE N-ACETYLTRANSFERASE-RELATED-RELATED"/>
    <property type="match status" value="1"/>
</dbReference>
<proteinExistence type="predicted"/>
<dbReference type="Proteomes" id="UP000321617">
    <property type="component" value="Unassembled WGS sequence"/>
</dbReference>
<dbReference type="OrthoDB" id="4119890at2"/>
<accession>A0A562UYH8</accession>
<evidence type="ECO:0000313" key="5">
    <source>
        <dbReference type="Proteomes" id="UP000321617"/>
    </source>
</evidence>
<keyword evidence="2 4" id="KW-0012">Acyltransferase</keyword>
<dbReference type="EMBL" id="VLLL01000007">
    <property type="protein sequence ID" value="TWJ10657.1"/>
    <property type="molecule type" value="Genomic_DNA"/>
</dbReference>
<protein>
    <submittedName>
        <fullName evidence="4">L-amino acid N-acyltransferase YncA</fullName>
    </submittedName>
</protein>